<dbReference type="InterPro" id="IPR017504">
    <property type="entry name" value="CHP03067_Planctomycetes"/>
</dbReference>
<dbReference type="EMBL" id="CP019082">
    <property type="protein sequence ID" value="APW62673.1"/>
    <property type="molecule type" value="Genomic_DNA"/>
</dbReference>
<dbReference type="OrthoDB" id="292826at2"/>
<dbReference type="RefSeq" id="WP_076348940.1">
    <property type="nucleotide sequence ID" value="NZ_CP019082.1"/>
</dbReference>
<dbReference type="AlphaFoldDB" id="A0A1U7CUW9"/>
<reference evidence="2" key="1">
    <citation type="submission" date="2016-12" db="EMBL/GenBank/DDBJ databases">
        <title>Comparative genomics of four Isosphaeraceae planctomycetes: a common pool of plasmids and glycoside hydrolase genes.</title>
        <authorList>
            <person name="Ivanova A."/>
        </authorList>
    </citation>
    <scope>NUCLEOTIDE SEQUENCE [LARGE SCALE GENOMIC DNA]</scope>
    <source>
        <strain evidence="2">PX4</strain>
    </source>
</reference>
<proteinExistence type="predicted"/>
<keyword evidence="2" id="KW-1185">Reference proteome</keyword>
<evidence type="ECO:0008006" key="3">
    <source>
        <dbReference type="Google" id="ProtNLM"/>
    </source>
</evidence>
<organism evidence="1 2">
    <name type="scientific">Paludisphaera borealis</name>
    <dbReference type="NCBI Taxonomy" id="1387353"/>
    <lineage>
        <taxon>Bacteria</taxon>
        <taxon>Pseudomonadati</taxon>
        <taxon>Planctomycetota</taxon>
        <taxon>Planctomycetia</taxon>
        <taxon>Isosphaerales</taxon>
        <taxon>Isosphaeraceae</taxon>
        <taxon>Paludisphaera</taxon>
    </lineage>
</organism>
<protein>
    <recommendedName>
        <fullName evidence="3">TIGR03067 domain-containing protein</fullName>
    </recommendedName>
</protein>
<evidence type="ECO:0000313" key="2">
    <source>
        <dbReference type="Proteomes" id="UP000186309"/>
    </source>
</evidence>
<name>A0A1U7CUW9_9BACT</name>
<sequence length="446" mass="49157">MMGLLLTLLGIVLIQDDVKPTATELRRAHQMLAGPWTVASATDDGDTVGADILRRKMVKDGRVVIKNRTITHVNPETGETLVNAFTINPAKLPREINLISIDDRTLPGIFKFEGDELVICFTDGQRPERPTDFESKPGSSRVVLRLKTAADKKATVQPDVEVDDVVETKEVPASTVSPLRSAGAPKATEAELRRDRDLLGGLWRILSIQDDGETLGTELIRQKIAENGLLRVGSRGVSVVSPTDEQKRLWAYRIDPATSPKEIDLITQFDTILKGIYTFEGDQLVVCTTKSEDEPRPMVFEAPVGSRRVLYTLKTVKPEPAAARPAAPPQPTPEEQARLREQKIRDMIVGSWSMTDSRGSLVTVFRADGTFSSTRTLSRKRLFEPGSKSFNGAWTFGQSRLTARVSGTTDPNLLGYSYTGRIQSIGEDTMVAADLNGGLRTFRKLR</sequence>
<gene>
    <name evidence="1" type="ORF">BSF38_04223</name>
</gene>
<dbReference type="KEGG" id="pbor:BSF38_04223"/>
<accession>A0A1U7CUW9</accession>
<dbReference type="NCBIfam" id="TIGR03067">
    <property type="entry name" value="Planc_TIGR03067"/>
    <property type="match status" value="2"/>
</dbReference>
<dbReference type="Proteomes" id="UP000186309">
    <property type="component" value="Chromosome"/>
</dbReference>
<evidence type="ECO:0000313" key="1">
    <source>
        <dbReference type="EMBL" id="APW62673.1"/>
    </source>
</evidence>